<dbReference type="EMBL" id="CM001749">
    <property type="protein sequence ID" value="KJB65724.1"/>
    <property type="molecule type" value="Genomic_DNA"/>
</dbReference>
<feature type="domain" description="RING-CH-type" evidence="4">
    <location>
        <begin position="37"/>
        <end position="97"/>
    </location>
</feature>
<dbReference type="PANTHER" id="PTHR46347">
    <property type="entry name" value="RING/FYVE/PHD ZINC FINGER SUPERFAMILY PROTEIN"/>
    <property type="match status" value="1"/>
</dbReference>
<dbReference type="EMBL" id="CM001749">
    <property type="protein sequence ID" value="KJB65725.1"/>
    <property type="molecule type" value="Genomic_DNA"/>
</dbReference>
<keyword evidence="3" id="KW-0862">Zinc</keyword>
<dbReference type="CDD" id="cd16495">
    <property type="entry name" value="RING_CH-C4HC3_MARCH"/>
    <property type="match status" value="1"/>
</dbReference>
<dbReference type="GO" id="GO:0008270">
    <property type="term" value="F:zinc ion binding"/>
    <property type="evidence" value="ECO:0007669"/>
    <property type="project" value="UniProtKB-KW"/>
</dbReference>
<dbReference type="SMART" id="SM00744">
    <property type="entry name" value="RINGv"/>
    <property type="match status" value="1"/>
</dbReference>
<evidence type="ECO:0000256" key="3">
    <source>
        <dbReference type="ARBA" id="ARBA00022833"/>
    </source>
</evidence>
<evidence type="ECO:0000313" key="6">
    <source>
        <dbReference type="Proteomes" id="UP000032304"/>
    </source>
</evidence>
<evidence type="ECO:0000256" key="1">
    <source>
        <dbReference type="ARBA" id="ARBA00022723"/>
    </source>
</evidence>
<evidence type="ECO:0000256" key="2">
    <source>
        <dbReference type="ARBA" id="ARBA00022771"/>
    </source>
</evidence>
<dbReference type="Gramene" id="KJB65724">
    <property type="protein sequence ID" value="KJB65724"/>
    <property type="gene ID" value="B456_010G111000"/>
</dbReference>
<dbReference type="PROSITE" id="PS51292">
    <property type="entry name" value="ZF_RING_CH"/>
    <property type="match status" value="1"/>
</dbReference>
<dbReference type="Gramene" id="KJB65725">
    <property type="protein sequence ID" value="KJB65725"/>
    <property type="gene ID" value="B456_010G111000"/>
</dbReference>
<dbReference type="Gramene" id="KJB65722">
    <property type="protein sequence ID" value="KJB65722"/>
    <property type="gene ID" value="B456_010G111000"/>
</dbReference>
<reference evidence="5 6" key="1">
    <citation type="journal article" date="2012" name="Nature">
        <title>Repeated polyploidization of Gossypium genomes and the evolution of spinnable cotton fibres.</title>
        <authorList>
            <person name="Paterson A.H."/>
            <person name="Wendel J.F."/>
            <person name="Gundlach H."/>
            <person name="Guo H."/>
            <person name="Jenkins J."/>
            <person name="Jin D."/>
            <person name="Llewellyn D."/>
            <person name="Showmaker K.C."/>
            <person name="Shu S."/>
            <person name="Udall J."/>
            <person name="Yoo M.J."/>
            <person name="Byers R."/>
            <person name="Chen W."/>
            <person name="Doron-Faigenboim A."/>
            <person name="Duke M.V."/>
            <person name="Gong L."/>
            <person name="Grimwood J."/>
            <person name="Grover C."/>
            <person name="Grupp K."/>
            <person name="Hu G."/>
            <person name="Lee T.H."/>
            <person name="Li J."/>
            <person name="Lin L."/>
            <person name="Liu T."/>
            <person name="Marler B.S."/>
            <person name="Page J.T."/>
            <person name="Roberts A.W."/>
            <person name="Romanel E."/>
            <person name="Sanders W.S."/>
            <person name="Szadkowski E."/>
            <person name="Tan X."/>
            <person name="Tang H."/>
            <person name="Xu C."/>
            <person name="Wang J."/>
            <person name="Wang Z."/>
            <person name="Zhang D."/>
            <person name="Zhang L."/>
            <person name="Ashrafi H."/>
            <person name="Bedon F."/>
            <person name="Bowers J.E."/>
            <person name="Brubaker C.L."/>
            <person name="Chee P.W."/>
            <person name="Das S."/>
            <person name="Gingle A.R."/>
            <person name="Haigler C.H."/>
            <person name="Harker D."/>
            <person name="Hoffmann L.V."/>
            <person name="Hovav R."/>
            <person name="Jones D.C."/>
            <person name="Lemke C."/>
            <person name="Mansoor S."/>
            <person name="ur Rahman M."/>
            <person name="Rainville L.N."/>
            <person name="Rambani A."/>
            <person name="Reddy U.K."/>
            <person name="Rong J.K."/>
            <person name="Saranga Y."/>
            <person name="Scheffler B.E."/>
            <person name="Scheffler J.A."/>
            <person name="Stelly D.M."/>
            <person name="Triplett B.A."/>
            <person name="Van Deynze A."/>
            <person name="Vaslin M.F."/>
            <person name="Waghmare V.N."/>
            <person name="Walford S.A."/>
            <person name="Wright R.J."/>
            <person name="Zaki E.A."/>
            <person name="Zhang T."/>
            <person name="Dennis E.S."/>
            <person name="Mayer K.F."/>
            <person name="Peterson D.G."/>
            <person name="Rokhsar D.S."/>
            <person name="Wang X."/>
            <person name="Schmutz J."/>
        </authorList>
    </citation>
    <scope>NUCLEOTIDE SEQUENCE [LARGE SCALE GENOMIC DNA]</scope>
</reference>
<keyword evidence="6" id="KW-1185">Reference proteome</keyword>
<proteinExistence type="predicted"/>
<dbReference type="SUPFAM" id="SSF57850">
    <property type="entry name" value="RING/U-box"/>
    <property type="match status" value="1"/>
</dbReference>
<organism evidence="5 6">
    <name type="scientific">Gossypium raimondii</name>
    <name type="common">Peruvian cotton</name>
    <name type="synonym">Gossypium klotzschianum subsp. raimondii</name>
    <dbReference type="NCBI Taxonomy" id="29730"/>
    <lineage>
        <taxon>Eukaryota</taxon>
        <taxon>Viridiplantae</taxon>
        <taxon>Streptophyta</taxon>
        <taxon>Embryophyta</taxon>
        <taxon>Tracheophyta</taxon>
        <taxon>Spermatophyta</taxon>
        <taxon>Magnoliopsida</taxon>
        <taxon>eudicotyledons</taxon>
        <taxon>Gunneridae</taxon>
        <taxon>Pentapetalae</taxon>
        <taxon>rosids</taxon>
        <taxon>malvids</taxon>
        <taxon>Malvales</taxon>
        <taxon>Malvaceae</taxon>
        <taxon>Malvoideae</taxon>
        <taxon>Gossypium</taxon>
    </lineage>
</organism>
<gene>
    <name evidence="5" type="ORF">B456_010G111000</name>
</gene>
<evidence type="ECO:0000259" key="4">
    <source>
        <dbReference type="PROSITE" id="PS51292"/>
    </source>
</evidence>
<sequence length="102" mass="11567">MAISSVYLLINNERSIGGIASHGSPTDTNPNEIDLEVGPADQIQCRICLETDGRDFIAPGKCKGTSKYVHRECLDHWRAVKMLRMRLRSSHGLKKFIRRWLS</sequence>
<keyword evidence="2" id="KW-0863">Zinc-finger</keyword>
<dbReference type="AlphaFoldDB" id="A0A0D2UA27"/>
<name>A0A0D2UA27_GOSRA</name>
<keyword evidence="1" id="KW-0479">Metal-binding</keyword>
<dbReference type="EMBL" id="CM001749">
    <property type="protein sequence ID" value="KJB65722.1"/>
    <property type="molecule type" value="Genomic_DNA"/>
</dbReference>
<evidence type="ECO:0000313" key="5">
    <source>
        <dbReference type="EMBL" id="KJB65724.1"/>
    </source>
</evidence>
<accession>A0A0D2UA27</accession>
<protein>
    <recommendedName>
        <fullName evidence="4">RING-CH-type domain-containing protein</fullName>
    </recommendedName>
</protein>
<dbReference type="PANTHER" id="PTHR46347:SF1">
    <property type="entry name" value="RING_FYVE_PHD ZINC FINGER SUPERFAMILY PROTEIN"/>
    <property type="match status" value="1"/>
</dbReference>
<dbReference type="Proteomes" id="UP000032304">
    <property type="component" value="Chromosome 10"/>
</dbReference>
<dbReference type="Pfam" id="PF12906">
    <property type="entry name" value="RINGv"/>
    <property type="match status" value="1"/>
</dbReference>
<dbReference type="Gene3D" id="3.30.40.10">
    <property type="entry name" value="Zinc/RING finger domain, C3HC4 (zinc finger)"/>
    <property type="match status" value="1"/>
</dbReference>
<dbReference type="InterPro" id="IPR011016">
    <property type="entry name" value="Znf_RING-CH"/>
</dbReference>
<dbReference type="InterPro" id="IPR013083">
    <property type="entry name" value="Znf_RING/FYVE/PHD"/>
</dbReference>